<evidence type="ECO:0000313" key="2">
    <source>
        <dbReference type="Proteomes" id="UP000887458"/>
    </source>
</evidence>
<organism evidence="1 2">
    <name type="scientific">Dermatophagoides pteronyssinus</name>
    <name type="common">European house dust mite</name>
    <dbReference type="NCBI Taxonomy" id="6956"/>
    <lineage>
        <taxon>Eukaryota</taxon>
        <taxon>Metazoa</taxon>
        <taxon>Ecdysozoa</taxon>
        <taxon>Arthropoda</taxon>
        <taxon>Chelicerata</taxon>
        <taxon>Arachnida</taxon>
        <taxon>Acari</taxon>
        <taxon>Acariformes</taxon>
        <taxon>Sarcoptiformes</taxon>
        <taxon>Astigmata</taxon>
        <taxon>Psoroptidia</taxon>
        <taxon>Analgoidea</taxon>
        <taxon>Pyroglyphidae</taxon>
        <taxon>Dermatophagoidinae</taxon>
        <taxon>Dermatophagoides</taxon>
    </lineage>
</organism>
<reference evidence="1 2" key="1">
    <citation type="journal article" date="2018" name="J. Allergy Clin. Immunol.">
        <title>High-quality assembly of Dermatophagoides pteronyssinus genome and transcriptome reveals a wide range of novel allergens.</title>
        <authorList>
            <person name="Liu X.Y."/>
            <person name="Yang K.Y."/>
            <person name="Wang M.Q."/>
            <person name="Kwok J.S."/>
            <person name="Zeng X."/>
            <person name="Yang Z."/>
            <person name="Xiao X.J."/>
            <person name="Lau C.P."/>
            <person name="Li Y."/>
            <person name="Huang Z.M."/>
            <person name="Ba J.G."/>
            <person name="Yim A.K."/>
            <person name="Ouyang C.Y."/>
            <person name="Ngai S.M."/>
            <person name="Chan T.F."/>
            <person name="Leung E.L."/>
            <person name="Liu L."/>
            <person name="Liu Z.G."/>
            <person name="Tsui S.K."/>
        </authorList>
    </citation>
    <scope>NUCLEOTIDE SEQUENCE [LARGE SCALE GENOMIC DNA]</scope>
    <source>
        <strain evidence="1">Derp</strain>
    </source>
</reference>
<evidence type="ECO:0000313" key="1">
    <source>
        <dbReference type="EMBL" id="KAH9427068.1"/>
    </source>
</evidence>
<proteinExistence type="predicted"/>
<accession>A0ABQ8JXB9</accession>
<dbReference type="EMBL" id="NJHN03000001">
    <property type="protein sequence ID" value="KAH9427068.1"/>
    <property type="molecule type" value="Genomic_DNA"/>
</dbReference>
<dbReference type="Proteomes" id="UP000887458">
    <property type="component" value="Unassembled WGS sequence"/>
</dbReference>
<name>A0ABQ8JXB9_DERPT</name>
<sequence length="284" mass="33380">MDAKSYDSDSNEDDEIQQEKMEKFLLSLNNIKYRSKRRTKFQRINSPPTPILELNYTRPTKMNGLKSSKLTVRMKNPNRRRKKTVQKKRSTMKMNYKTIDDDFDVDEPVQRRRPSRLSRLSRNFQSINRQRLEPKRSVSLSKTSLKRAREMFVKHLEQIILESMSKIVQQQKQIDREISSLRNKSSDEKLLNTIDKNDVVDSESKLFKTFEFKTDPKIIRNGFGGKFMKKNVIIRCSENIDTFKTNESTTTTTTDIDKKNDDKISKQKSLNKEVENCSATSIDC</sequence>
<protein>
    <submittedName>
        <fullName evidence="1">Uncharacterized protein</fullName>
    </submittedName>
</protein>
<gene>
    <name evidence="1" type="ORF">DERP_014327</name>
</gene>
<comment type="caution">
    <text evidence="1">The sequence shown here is derived from an EMBL/GenBank/DDBJ whole genome shotgun (WGS) entry which is preliminary data.</text>
</comment>
<keyword evidence="2" id="KW-1185">Reference proteome</keyword>
<reference evidence="1 2" key="2">
    <citation type="journal article" date="2022" name="Mol. Biol. Evol.">
        <title>Comparative Genomics Reveals Insights into the Divergent Evolution of Astigmatic Mites and Household Pest Adaptations.</title>
        <authorList>
            <person name="Xiong Q."/>
            <person name="Wan A.T."/>
            <person name="Liu X."/>
            <person name="Fung C.S."/>
            <person name="Xiao X."/>
            <person name="Malainual N."/>
            <person name="Hou J."/>
            <person name="Wang L."/>
            <person name="Wang M."/>
            <person name="Yang K.Y."/>
            <person name="Cui Y."/>
            <person name="Leung E.L."/>
            <person name="Nong W."/>
            <person name="Shin S.K."/>
            <person name="Au S.W."/>
            <person name="Jeong K.Y."/>
            <person name="Chew F.T."/>
            <person name="Hui J.H."/>
            <person name="Leung T.F."/>
            <person name="Tungtrongchitr A."/>
            <person name="Zhong N."/>
            <person name="Liu Z."/>
            <person name="Tsui S.K."/>
        </authorList>
    </citation>
    <scope>NUCLEOTIDE SEQUENCE [LARGE SCALE GENOMIC DNA]</scope>
    <source>
        <strain evidence="1">Derp</strain>
    </source>
</reference>